<sequence>MYSCIKMLHIGKIYKRASTLQSYEALIKFSTKPDVQEADTVANPDVEPIPVGKLPKPYLKSNLLTRRNLRFDKNQDEFFQHQSFMPHEGKDWTAVWPAPAPFKPYEVPLPIHMGVKAKKCVKPDKFSSLELLKVQNFLHLTPPAVEQHCKVLKQFCTKFPDDLDSDIACEMEFPVTKHTVDYVGASNSPRNSKARNVTKQIRLVHLGLNLQAREKITKLLEWRYNDDTDVATIQSKRCPVRKQNSDFLDYVFTALYFESWKVEEWEKPENACDDDFYVWENSESYKNLRKIVERRADVSKETMLSDIAEVRDYRSAVVDVKQDLIRAKRLEKQRLKQKAIEQQKQGNVLIAKSSPQRMEIIDSYKESVLNLLNLQKVGDAKHC</sequence>
<keyword evidence="2" id="KW-0689">Ribosomal protein</keyword>
<dbReference type="InterPro" id="IPR019349">
    <property type="entry name" value="Ribosomal_mS35_mit"/>
</dbReference>
<dbReference type="GO" id="GO:0032543">
    <property type="term" value="P:mitochondrial translation"/>
    <property type="evidence" value="ECO:0007669"/>
    <property type="project" value="InterPro"/>
</dbReference>
<dbReference type="PANTHER" id="PTHR13490:SF0">
    <property type="entry name" value="SMALL RIBOSOMAL SUBUNIT PROTEIN MS35"/>
    <property type="match status" value="1"/>
</dbReference>
<dbReference type="GO" id="GO:0005763">
    <property type="term" value="C:mitochondrial small ribosomal subunit"/>
    <property type="evidence" value="ECO:0007669"/>
    <property type="project" value="TreeGrafter"/>
</dbReference>
<accession>A0A6F9DLV6</accession>
<dbReference type="PANTHER" id="PTHR13490">
    <property type="entry name" value="MITOCHONDRIAL 28S RIBOSOMAL PROTEIN S28"/>
    <property type="match status" value="1"/>
</dbReference>
<dbReference type="Pfam" id="PF10213">
    <property type="entry name" value="MRP-S28"/>
    <property type="match status" value="1"/>
</dbReference>
<evidence type="ECO:0000259" key="1">
    <source>
        <dbReference type="Pfam" id="PF10213"/>
    </source>
</evidence>
<gene>
    <name evidence="2" type="primary">Mrps35-002</name>
</gene>
<organism evidence="2">
    <name type="scientific">Phallusia mammillata</name>
    <dbReference type="NCBI Taxonomy" id="59560"/>
    <lineage>
        <taxon>Eukaryota</taxon>
        <taxon>Metazoa</taxon>
        <taxon>Chordata</taxon>
        <taxon>Tunicata</taxon>
        <taxon>Ascidiacea</taxon>
        <taxon>Phlebobranchia</taxon>
        <taxon>Ascidiidae</taxon>
        <taxon>Phallusia</taxon>
    </lineage>
</organism>
<name>A0A6F9DLV6_9ASCI</name>
<dbReference type="AlphaFoldDB" id="A0A6F9DLV6"/>
<protein>
    <submittedName>
        <fullName evidence="2">28S ribosomal protein S35, mitochondrial-like</fullName>
    </submittedName>
</protein>
<reference evidence="2" key="1">
    <citation type="submission" date="2020-04" db="EMBL/GenBank/DDBJ databases">
        <authorList>
            <person name="Neveu A P."/>
        </authorList>
    </citation>
    <scope>NUCLEOTIDE SEQUENCE</scope>
    <source>
        <tissue evidence="2">Whole embryo</tissue>
    </source>
</reference>
<feature type="domain" description="Small ribosomal subunit protein mS35 mitochondrial conserved" evidence="1">
    <location>
        <begin position="190"/>
        <end position="260"/>
    </location>
</feature>
<keyword evidence="2" id="KW-0687">Ribonucleoprotein</keyword>
<evidence type="ECO:0000313" key="2">
    <source>
        <dbReference type="EMBL" id="CAB3264010.1"/>
    </source>
</evidence>
<dbReference type="GO" id="GO:0003735">
    <property type="term" value="F:structural constituent of ribosome"/>
    <property type="evidence" value="ECO:0007669"/>
    <property type="project" value="InterPro"/>
</dbReference>
<dbReference type="EMBL" id="LR788148">
    <property type="protein sequence ID" value="CAB3264010.1"/>
    <property type="molecule type" value="mRNA"/>
</dbReference>
<dbReference type="InterPro" id="IPR039848">
    <property type="entry name" value="Ribosomal_mS35_mt"/>
</dbReference>
<proteinExistence type="evidence at transcript level"/>